<dbReference type="STRING" id="857967.G0R6L8"/>
<evidence type="ECO:0000256" key="6">
    <source>
        <dbReference type="ARBA" id="ARBA00023049"/>
    </source>
</evidence>
<dbReference type="SUPFAM" id="SSF55486">
    <property type="entry name" value="Metalloproteases ('zincins'), catalytic domain"/>
    <property type="match status" value="1"/>
</dbReference>
<protein>
    <submittedName>
        <fullName evidence="9">Leishmanolysin family protein, putative</fullName>
        <ecNumber evidence="9">3.4.24.36</ecNumber>
    </submittedName>
</protein>
<dbReference type="AlphaFoldDB" id="G0R6L8"/>
<evidence type="ECO:0000313" key="9">
    <source>
        <dbReference type="EMBL" id="EGR26882.1"/>
    </source>
</evidence>
<dbReference type="GO" id="GO:0007155">
    <property type="term" value="P:cell adhesion"/>
    <property type="evidence" value="ECO:0007669"/>
    <property type="project" value="InterPro"/>
</dbReference>
<feature type="chain" id="PRO_5003408083" evidence="8">
    <location>
        <begin position="17"/>
        <end position="240"/>
    </location>
</feature>
<dbReference type="GO" id="GO:0016020">
    <property type="term" value="C:membrane"/>
    <property type="evidence" value="ECO:0007669"/>
    <property type="project" value="InterPro"/>
</dbReference>
<dbReference type="PANTHER" id="PTHR10942:SF0">
    <property type="entry name" value="LEISHMANOLYSIN-LIKE PEPTIDASE"/>
    <property type="match status" value="1"/>
</dbReference>
<gene>
    <name evidence="9" type="ORF">IMG5_205950</name>
</gene>
<keyword evidence="6 7" id="KW-0482">Metalloprotease</keyword>
<keyword evidence="3 7" id="KW-0479">Metal-binding</keyword>
<reference evidence="9 10" key="1">
    <citation type="submission" date="2011-07" db="EMBL/GenBank/DDBJ databases">
        <authorList>
            <person name="Coyne R."/>
            <person name="Brami D."/>
            <person name="Johnson J."/>
            <person name="Hostetler J."/>
            <person name="Hannick L."/>
            <person name="Clark T."/>
            <person name="Cassidy-Hanley D."/>
            <person name="Inman J."/>
        </authorList>
    </citation>
    <scope>NUCLEOTIDE SEQUENCE [LARGE SCALE GENOMIC DNA]</scope>
    <source>
        <strain evidence="9 10">G5</strain>
    </source>
</reference>
<sequence length="240" mass="27604">MQKFIIIQLLITFIFGLKVLEHKCGHDKFKEISKYESIPLDPVEEYSDILPKKETDIRYKYSNAKCGIVPIPQIDRTQGRNSDLHLYVSYTVESSNNALANANWCQFINRLGPTHGTQGELKVLFLRTPNVLQFARNYYGCQNLHGMLLEDQGGKKSAGSHWEQTAIADEYMNASISLTQAYFSGFTTNLLRDTGFYAEIDESMEEQMFYGKGKGCDFIYGICELKKQRILQSCERRWTM</sequence>
<dbReference type="RefSeq" id="XP_004023766.1">
    <property type="nucleotide sequence ID" value="XM_004023717.1"/>
</dbReference>
<dbReference type="EC" id="3.4.24.36" evidence="9"/>
<dbReference type="GO" id="GO:0004222">
    <property type="term" value="F:metalloendopeptidase activity"/>
    <property type="evidence" value="ECO:0007669"/>
    <property type="project" value="InterPro"/>
</dbReference>
<dbReference type="GO" id="GO:0006508">
    <property type="term" value="P:proteolysis"/>
    <property type="evidence" value="ECO:0007669"/>
    <property type="project" value="UniProtKB-KW"/>
</dbReference>
<evidence type="ECO:0000256" key="4">
    <source>
        <dbReference type="ARBA" id="ARBA00022801"/>
    </source>
</evidence>
<accession>G0R6L8</accession>
<dbReference type="OrthoDB" id="238768at2759"/>
<keyword evidence="8" id="KW-0732">Signal</keyword>
<keyword evidence="2" id="KW-0645">Protease</keyword>
<dbReference type="Pfam" id="PF01457">
    <property type="entry name" value="Peptidase_M8"/>
    <property type="match status" value="1"/>
</dbReference>
<evidence type="ECO:0000256" key="7">
    <source>
        <dbReference type="PIRSR" id="PIRSR601577-2"/>
    </source>
</evidence>
<dbReference type="PANTHER" id="PTHR10942">
    <property type="entry name" value="LEISHMANOLYSIN-LIKE PEPTIDASE"/>
    <property type="match status" value="1"/>
</dbReference>
<dbReference type="EMBL" id="GL984406">
    <property type="protein sequence ID" value="EGR26882.1"/>
    <property type="molecule type" value="Genomic_DNA"/>
</dbReference>
<dbReference type="GO" id="GO:0005737">
    <property type="term" value="C:cytoplasm"/>
    <property type="evidence" value="ECO:0007669"/>
    <property type="project" value="TreeGrafter"/>
</dbReference>
<dbReference type="InterPro" id="IPR001577">
    <property type="entry name" value="Peptidase_M8"/>
</dbReference>
<comment type="cofactor">
    <cofactor evidence="7">
        <name>Zn(2+)</name>
        <dbReference type="ChEBI" id="CHEBI:29105"/>
    </cofactor>
    <text evidence="7">Binds 1 zinc ion per subunit.</text>
</comment>
<organism evidence="9 10">
    <name type="scientific">Ichthyophthirius multifiliis</name>
    <name type="common">White spot disease agent</name>
    <name type="synonym">Ich</name>
    <dbReference type="NCBI Taxonomy" id="5932"/>
    <lineage>
        <taxon>Eukaryota</taxon>
        <taxon>Sar</taxon>
        <taxon>Alveolata</taxon>
        <taxon>Ciliophora</taxon>
        <taxon>Intramacronucleata</taxon>
        <taxon>Oligohymenophorea</taxon>
        <taxon>Hymenostomatida</taxon>
        <taxon>Ophryoglenina</taxon>
        <taxon>Ichthyophthirius</taxon>
    </lineage>
</organism>
<dbReference type="Gene3D" id="3.90.132.10">
    <property type="entry name" value="Leishmanolysin , domain 2"/>
    <property type="match status" value="1"/>
</dbReference>
<dbReference type="GeneID" id="14902940"/>
<dbReference type="Proteomes" id="UP000008983">
    <property type="component" value="Unassembled WGS sequence"/>
</dbReference>
<proteinExistence type="inferred from homology"/>
<keyword evidence="10" id="KW-1185">Reference proteome</keyword>
<evidence type="ECO:0000256" key="1">
    <source>
        <dbReference type="ARBA" id="ARBA00005860"/>
    </source>
</evidence>
<comment type="similarity">
    <text evidence="1">Belongs to the peptidase M8 family.</text>
</comment>
<evidence type="ECO:0000256" key="3">
    <source>
        <dbReference type="ARBA" id="ARBA00022723"/>
    </source>
</evidence>
<dbReference type="FunFam" id="3.90.132.10:FF:000001">
    <property type="entry name" value="leishmanolysin-like peptidase isoform X2"/>
    <property type="match status" value="1"/>
</dbReference>
<dbReference type="GO" id="GO:0046872">
    <property type="term" value="F:metal ion binding"/>
    <property type="evidence" value="ECO:0007669"/>
    <property type="project" value="UniProtKB-KW"/>
</dbReference>
<evidence type="ECO:0000313" key="10">
    <source>
        <dbReference type="Proteomes" id="UP000008983"/>
    </source>
</evidence>
<feature type="signal peptide" evidence="8">
    <location>
        <begin position="1"/>
        <end position="16"/>
    </location>
</feature>
<dbReference type="eggNOG" id="KOG2556">
    <property type="taxonomic scope" value="Eukaryota"/>
</dbReference>
<evidence type="ECO:0000256" key="2">
    <source>
        <dbReference type="ARBA" id="ARBA00022670"/>
    </source>
</evidence>
<keyword evidence="4 9" id="KW-0378">Hydrolase</keyword>
<dbReference type="InParanoid" id="G0R6L8"/>
<feature type="binding site" evidence="7">
    <location>
        <position position="161"/>
    </location>
    <ligand>
        <name>Zn(2+)</name>
        <dbReference type="ChEBI" id="CHEBI:29105"/>
        <note>catalytic</note>
    </ligand>
</feature>
<evidence type="ECO:0000256" key="5">
    <source>
        <dbReference type="ARBA" id="ARBA00022833"/>
    </source>
</evidence>
<name>G0R6L8_ICHMU</name>
<keyword evidence="5 7" id="KW-0862">Zinc</keyword>
<evidence type="ECO:0000256" key="8">
    <source>
        <dbReference type="SAM" id="SignalP"/>
    </source>
</evidence>